<organism evidence="4 5">
    <name type="scientific">Arthrobacter halodurans</name>
    <dbReference type="NCBI Taxonomy" id="516699"/>
    <lineage>
        <taxon>Bacteria</taxon>
        <taxon>Bacillati</taxon>
        <taxon>Actinomycetota</taxon>
        <taxon>Actinomycetes</taxon>
        <taxon>Micrococcales</taxon>
        <taxon>Micrococcaceae</taxon>
        <taxon>Arthrobacter</taxon>
    </lineage>
</organism>
<keyword evidence="4" id="KW-0966">Cell projection</keyword>
<gene>
    <name evidence="4" type="ORF">ACETWP_12225</name>
</gene>
<dbReference type="EMBL" id="JBHDLJ010000010">
    <property type="protein sequence ID" value="MFB0835356.1"/>
    <property type="molecule type" value="Genomic_DNA"/>
</dbReference>
<dbReference type="Pfam" id="PF03963">
    <property type="entry name" value="FlgD"/>
    <property type="match status" value="1"/>
</dbReference>
<feature type="region of interest" description="Disordered" evidence="3">
    <location>
        <begin position="133"/>
        <end position="168"/>
    </location>
</feature>
<comment type="similarity">
    <text evidence="1">Belongs to the FlgD family.</text>
</comment>
<evidence type="ECO:0000256" key="1">
    <source>
        <dbReference type="ARBA" id="ARBA00010577"/>
    </source>
</evidence>
<keyword evidence="4" id="KW-0969">Cilium</keyword>
<feature type="compositionally biased region" description="Low complexity" evidence="3">
    <location>
        <begin position="133"/>
        <end position="162"/>
    </location>
</feature>
<evidence type="ECO:0000256" key="3">
    <source>
        <dbReference type="SAM" id="MobiDB-lite"/>
    </source>
</evidence>
<keyword evidence="5" id="KW-1185">Reference proteome</keyword>
<evidence type="ECO:0000256" key="2">
    <source>
        <dbReference type="ARBA" id="ARBA00022795"/>
    </source>
</evidence>
<proteinExistence type="inferred from homology"/>
<protein>
    <submittedName>
        <fullName evidence="4">Flagellar hook assembly protein FlgD</fullName>
    </submittedName>
</protein>
<evidence type="ECO:0000313" key="4">
    <source>
        <dbReference type="EMBL" id="MFB0835356.1"/>
    </source>
</evidence>
<dbReference type="Proteomes" id="UP001575652">
    <property type="component" value="Unassembled WGS sequence"/>
</dbReference>
<name>A0ABV4UQ53_9MICC</name>
<comment type="caution">
    <text evidence="4">The sequence shown here is derived from an EMBL/GenBank/DDBJ whole genome shotgun (WGS) entry which is preliminary data.</text>
</comment>
<reference evidence="4 5" key="1">
    <citation type="submission" date="2024-09" db="EMBL/GenBank/DDBJ databases">
        <authorList>
            <person name="Salinas-Garcia M.A."/>
            <person name="Prieme A."/>
        </authorList>
    </citation>
    <scope>NUCLEOTIDE SEQUENCE [LARGE SCALE GENOMIC DNA]</scope>
    <source>
        <strain evidence="4 5">DSM 21081</strain>
    </source>
</reference>
<dbReference type="InterPro" id="IPR005648">
    <property type="entry name" value="FlgD"/>
</dbReference>
<sequence length="168" mass="17008">MTISPIDMGQTGSPQAARVPKQTMDGEVFLHLLVTQLSNQDPSAPMDTNDMIAQTTQLASMERLTALADTQDAALAVQQRSAAAALVGRLAETDAATGIAGLVTAVSFAGDEPLVTIGGLQVPYSQIVAVRDASAPVSDAPNAPVDPVAPDAPVEPAPGAADTPPLTA</sequence>
<dbReference type="RefSeq" id="WP_373972532.1">
    <property type="nucleotide sequence ID" value="NZ_JBHDLJ010000010.1"/>
</dbReference>
<keyword evidence="2" id="KW-1005">Bacterial flagellum biogenesis</keyword>
<accession>A0ABV4UQ53</accession>
<keyword evidence="4" id="KW-0282">Flagellum</keyword>
<evidence type="ECO:0000313" key="5">
    <source>
        <dbReference type="Proteomes" id="UP001575652"/>
    </source>
</evidence>